<dbReference type="InterPro" id="IPR040858">
    <property type="entry name" value="Raf1_C"/>
</dbReference>
<dbReference type="PANTHER" id="PTHR35299">
    <property type="entry name" value="RUBISCO ACCUMULATION FACTOR 1"/>
    <property type="match status" value="1"/>
</dbReference>
<dbReference type="PANTHER" id="PTHR35299:SF3">
    <property type="entry name" value="RUBISCO ACCUMULATION FACTOR 1.2, CHLOROPLASTIC"/>
    <property type="match status" value="1"/>
</dbReference>
<keyword evidence="6" id="KW-1185">Reference proteome</keyword>
<feature type="domain" description="Rubisco accumulation factor 1 C-terminal" evidence="2">
    <location>
        <begin position="285"/>
        <end position="436"/>
    </location>
</feature>
<evidence type="ECO:0000256" key="1">
    <source>
        <dbReference type="ARBA" id="ARBA00023186"/>
    </source>
</evidence>
<dbReference type="EMBL" id="JAYMYR010000006">
    <property type="protein sequence ID" value="KAK7356720.1"/>
    <property type="molecule type" value="Genomic_DNA"/>
</dbReference>
<evidence type="ECO:0000313" key="6">
    <source>
        <dbReference type="Proteomes" id="UP001374584"/>
    </source>
</evidence>
<evidence type="ECO:0000259" key="2">
    <source>
        <dbReference type="Pfam" id="PF18087"/>
    </source>
</evidence>
<dbReference type="GO" id="GO:0009507">
    <property type="term" value="C:chloroplast"/>
    <property type="evidence" value="ECO:0007669"/>
    <property type="project" value="TreeGrafter"/>
</dbReference>
<dbReference type="GO" id="GO:0110102">
    <property type="term" value="P:ribulose bisphosphate carboxylase complex assembly"/>
    <property type="evidence" value="ECO:0007669"/>
    <property type="project" value="UniProtKB-ARBA"/>
</dbReference>
<organism evidence="5 6">
    <name type="scientific">Phaseolus coccineus</name>
    <name type="common">Scarlet runner bean</name>
    <name type="synonym">Phaseolus multiflorus</name>
    <dbReference type="NCBI Taxonomy" id="3886"/>
    <lineage>
        <taxon>Eukaryota</taxon>
        <taxon>Viridiplantae</taxon>
        <taxon>Streptophyta</taxon>
        <taxon>Embryophyta</taxon>
        <taxon>Tracheophyta</taxon>
        <taxon>Spermatophyta</taxon>
        <taxon>Magnoliopsida</taxon>
        <taxon>eudicotyledons</taxon>
        <taxon>Gunneridae</taxon>
        <taxon>Pentapetalae</taxon>
        <taxon>rosids</taxon>
        <taxon>fabids</taxon>
        <taxon>Fabales</taxon>
        <taxon>Fabaceae</taxon>
        <taxon>Papilionoideae</taxon>
        <taxon>50 kb inversion clade</taxon>
        <taxon>NPAAA clade</taxon>
        <taxon>indigoferoid/millettioid clade</taxon>
        <taxon>Phaseoleae</taxon>
        <taxon>Phaseolus</taxon>
    </lineage>
</organism>
<proteinExistence type="predicted"/>
<keyword evidence="1" id="KW-0143">Chaperone</keyword>
<dbReference type="InterPro" id="IPR037494">
    <property type="entry name" value="RAF1"/>
</dbReference>
<dbReference type="AlphaFoldDB" id="A0AAN9QZQ1"/>
<feature type="domain" description="Rubisco accumulation factor 1 alpha-helical" evidence="3">
    <location>
        <begin position="158"/>
        <end position="267"/>
    </location>
</feature>
<gene>
    <name evidence="5" type="ORF">VNO80_15995</name>
</gene>
<comment type="caution">
    <text evidence="5">The sequence shown here is derived from an EMBL/GenBank/DDBJ whole genome shotgun (WGS) entry which is preliminary data.</text>
</comment>
<accession>A0AAN9QZQ1</accession>
<dbReference type="InterPro" id="IPR041358">
    <property type="entry name" value="Raf1_N"/>
</dbReference>
<evidence type="ECO:0000259" key="3">
    <source>
        <dbReference type="Pfam" id="PF18578"/>
    </source>
</evidence>
<feature type="domain" description="Rubisco accumulation factor 1 helix turn helix" evidence="4">
    <location>
        <begin position="86"/>
        <end position="146"/>
    </location>
</feature>
<dbReference type="Proteomes" id="UP001374584">
    <property type="component" value="Unassembled WGS sequence"/>
</dbReference>
<protein>
    <submittedName>
        <fullName evidence="5">Uncharacterized protein</fullName>
    </submittedName>
</protein>
<name>A0AAN9QZQ1_PHACN</name>
<dbReference type="InterPro" id="IPR040781">
    <property type="entry name" value="Raf1_HTH"/>
</dbReference>
<evidence type="ECO:0000259" key="4">
    <source>
        <dbReference type="Pfam" id="PF18579"/>
    </source>
</evidence>
<sequence>MQTLTNMLSLSPSVTANTHTLKPNNPNHLFLITSPSFTNRRHFVKPISAIINPSSFKNPQAPPQQQLYQPFRPPPEPLPSQYSTLDIAGRIDILANRLGLWYQYAPLITSLIREGFSPPTIEETTGITGVEQNRLIVATQVRDSLVQSNADPDLLAAFETSGAELLYEIRLLSASQRVAAARFLVENQCDGKAAQELARAMKDFPSRRGDKGWERFDYTLPGDCLSFMYYRQSREHRNPSDQRSSMLEQALRVAETERARKVLLEELEGNKEEDKLEDGEGVARVPVVRLRIGEVAEASSVVVLPVCSAEEKEVLEAPFECRSEGEFGVVVAEKGWGRWVVLPWWDPVVGLGKGGVVVSFPDARVLPWKANRWYKEEAILVVADRSKREVGADDGFYLVNGYGDDEGLKVERGFTLKEKGFTQSLGTVLLVVRPPKDENEDQLTDEDWE</sequence>
<dbReference type="Pfam" id="PF18087">
    <property type="entry name" value="RuBisCo_chap_C"/>
    <property type="match status" value="1"/>
</dbReference>
<dbReference type="Pfam" id="PF18579">
    <property type="entry name" value="Raf1_HTH"/>
    <property type="match status" value="1"/>
</dbReference>
<evidence type="ECO:0000313" key="5">
    <source>
        <dbReference type="EMBL" id="KAK7356720.1"/>
    </source>
</evidence>
<reference evidence="5 6" key="1">
    <citation type="submission" date="2024-01" db="EMBL/GenBank/DDBJ databases">
        <title>The genomes of 5 underutilized Papilionoideae crops provide insights into root nodulation and disease resistanc.</title>
        <authorList>
            <person name="Jiang F."/>
        </authorList>
    </citation>
    <scope>NUCLEOTIDE SEQUENCE [LARGE SCALE GENOMIC DNA]</scope>
    <source>
        <strain evidence="5">JINMINGXINNONG_FW02</strain>
        <tissue evidence="5">Leaves</tissue>
    </source>
</reference>
<dbReference type="Pfam" id="PF18578">
    <property type="entry name" value="Raf1_N"/>
    <property type="match status" value="1"/>
</dbReference>